<evidence type="ECO:0000256" key="2">
    <source>
        <dbReference type="ARBA" id="ARBA00022448"/>
    </source>
</evidence>
<reference evidence="6 7" key="1">
    <citation type="submission" date="2019-10" db="EMBL/GenBank/DDBJ databases">
        <title>Genome diversity of Sutterella seckii.</title>
        <authorList>
            <person name="Chaplin A.V."/>
            <person name="Sokolova S.R."/>
            <person name="Mosin K.A."/>
            <person name="Ivanova E.L."/>
            <person name="Kochetkova T.O."/>
            <person name="Goltsov A.Y."/>
            <person name="Trofimov D.Y."/>
            <person name="Efimov B.A."/>
        </authorList>
    </citation>
    <scope>NUCLEOTIDE SEQUENCE [LARGE SCALE GENOMIC DNA]</scope>
    <source>
        <strain evidence="6 7">ASD393</strain>
    </source>
</reference>
<accession>A0A6I1EUX3</accession>
<dbReference type="PANTHER" id="PTHR30024">
    <property type="entry name" value="ALIPHATIC SULFONATES-BINDING PROTEIN-RELATED"/>
    <property type="match status" value="1"/>
</dbReference>
<evidence type="ECO:0000259" key="5">
    <source>
        <dbReference type="Pfam" id="PF09084"/>
    </source>
</evidence>
<keyword evidence="3 4" id="KW-0732">Signal</keyword>
<dbReference type="EMBL" id="WEHX01000005">
    <property type="protein sequence ID" value="KAB7662689.1"/>
    <property type="molecule type" value="Genomic_DNA"/>
</dbReference>
<keyword evidence="2" id="KW-0813">Transport</keyword>
<feature type="chain" id="PRO_5026073362" evidence="4">
    <location>
        <begin position="21"/>
        <end position="313"/>
    </location>
</feature>
<sequence>MKFKSFIAALAITLSTALSAATMPESISITYVKSPFNLQNIVMKERGMLEDAFKADGVSIKWRVINSGAVQGQAMASGDLDFSAVMNTASVLMAAGAGNPIAIASGVAHPQKIFALIGKPGTNYSVKDLKGKKVAGPKGTVLHQLLVAALLKEGMKISDVDFVNMDPGKAMTAVVSGQVDAGLVAAGLIIKANAAGAKTIATCEGYVSPNLVMTVRRAFAQQYPEAYEKVVATNRAALAWIKAHKAEALAMGAKEQGISMADAEKLYDWSGFYDVLTEADVKSLETDQAFLLENGMMEKKVDVRTLILPGAMK</sequence>
<dbReference type="InterPro" id="IPR010067">
    <property type="entry name" value="ABC_SsuA_sub-bd"/>
</dbReference>
<evidence type="ECO:0000256" key="1">
    <source>
        <dbReference type="ARBA" id="ARBA00004418"/>
    </source>
</evidence>
<dbReference type="RefSeq" id="WP_152157556.1">
    <property type="nucleotide sequence ID" value="NZ_WEHX01000005.1"/>
</dbReference>
<dbReference type="GO" id="GO:0016020">
    <property type="term" value="C:membrane"/>
    <property type="evidence" value="ECO:0007669"/>
    <property type="project" value="InterPro"/>
</dbReference>
<dbReference type="Proteomes" id="UP000430564">
    <property type="component" value="Unassembled WGS sequence"/>
</dbReference>
<proteinExistence type="predicted"/>
<feature type="domain" description="SsuA/THI5-like" evidence="5">
    <location>
        <begin position="53"/>
        <end position="248"/>
    </location>
</feature>
<evidence type="ECO:0000256" key="4">
    <source>
        <dbReference type="SAM" id="SignalP"/>
    </source>
</evidence>
<dbReference type="InterPro" id="IPR015168">
    <property type="entry name" value="SsuA/THI5"/>
</dbReference>
<dbReference type="SUPFAM" id="SSF53850">
    <property type="entry name" value="Periplasmic binding protein-like II"/>
    <property type="match status" value="1"/>
</dbReference>
<comment type="subcellular location">
    <subcellularLocation>
        <location evidence="1">Periplasm</location>
    </subcellularLocation>
</comment>
<dbReference type="GO" id="GO:0042597">
    <property type="term" value="C:periplasmic space"/>
    <property type="evidence" value="ECO:0007669"/>
    <property type="project" value="UniProtKB-SubCell"/>
</dbReference>
<evidence type="ECO:0000313" key="7">
    <source>
        <dbReference type="Proteomes" id="UP000430564"/>
    </source>
</evidence>
<gene>
    <name evidence="6" type="ORF">GBM95_02060</name>
</gene>
<dbReference type="AlphaFoldDB" id="A0A6I1EUX3"/>
<protein>
    <submittedName>
        <fullName evidence="6">Aliphatic sulfonate ABC transporter substrate-binding protein</fullName>
    </submittedName>
</protein>
<dbReference type="Gene3D" id="3.40.190.10">
    <property type="entry name" value="Periplasmic binding protein-like II"/>
    <property type="match status" value="2"/>
</dbReference>
<comment type="caution">
    <text evidence="6">The sequence shown here is derived from an EMBL/GenBank/DDBJ whole genome shotgun (WGS) entry which is preliminary data.</text>
</comment>
<dbReference type="CDD" id="cd01008">
    <property type="entry name" value="PBP2_NrtA_SsuA_CpmA_like"/>
    <property type="match status" value="1"/>
</dbReference>
<dbReference type="OrthoDB" id="286202at2"/>
<organism evidence="6 7">
    <name type="scientific">Sutterella seckii</name>
    <dbReference type="NCBI Taxonomy" id="1944635"/>
    <lineage>
        <taxon>Bacteria</taxon>
        <taxon>Pseudomonadati</taxon>
        <taxon>Pseudomonadota</taxon>
        <taxon>Betaproteobacteria</taxon>
        <taxon>Burkholderiales</taxon>
        <taxon>Sutterellaceae</taxon>
        <taxon>Sutterella</taxon>
    </lineage>
</organism>
<name>A0A6I1EUX3_9BURK</name>
<dbReference type="Pfam" id="PF09084">
    <property type="entry name" value="NMT1"/>
    <property type="match status" value="1"/>
</dbReference>
<dbReference type="PANTHER" id="PTHR30024:SF42">
    <property type="entry name" value="ALIPHATIC SULFONATES-BINDING PROTEIN-RELATED"/>
    <property type="match status" value="1"/>
</dbReference>
<feature type="signal peptide" evidence="4">
    <location>
        <begin position="1"/>
        <end position="20"/>
    </location>
</feature>
<dbReference type="GO" id="GO:0042626">
    <property type="term" value="F:ATPase-coupled transmembrane transporter activity"/>
    <property type="evidence" value="ECO:0007669"/>
    <property type="project" value="InterPro"/>
</dbReference>
<dbReference type="NCBIfam" id="TIGR01728">
    <property type="entry name" value="SsuA_fam"/>
    <property type="match status" value="1"/>
</dbReference>
<evidence type="ECO:0000313" key="6">
    <source>
        <dbReference type="EMBL" id="KAB7662689.1"/>
    </source>
</evidence>
<evidence type="ECO:0000256" key="3">
    <source>
        <dbReference type="ARBA" id="ARBA00022729"/>
    </source>
</evidence>